<feature type="transmembrane region" description="Helical" evidence="1">
    <location>
        <begin position="12"/>
        <end position="31"/>
    </location>
</feature>
<keyword evidence="1" id="KW-0812">Transmembrane</keyword>
<dbReference type="EMBL" id="PYLS01000004">
    <property type="protein sequence ID" value="PST84157.1"/>
    <property type="molecule type" value="Genomic_DNA"/>
</dbReference>
<keyword evidence="1" id="KW-1133">Transmembrane helix</keyword>
<evidence type="ECO:0000313" key="3">
    <source>
        <dbReference type="Proteomes" id="UP000240912"/>
    </source>
</evidence>
<sequence length="160" mass="18000">MKKVRHILTFAYSYLQVILTGTVVFQTFLMYPNIFRDPPASLQLSMKFFSAVTPADFFPPFGSLVVATAIPAVVLAFRDRPAFHLLLGSVLLLLAGDGILSILYFWPLNEALFTEGLSRYNAETLKEFAVDFQHAHHLRLLTSLVSSVLAMLGLMRCRFK</sequence>
<protein>
    <submittedName>
        <fullName evidence="2">DUF1772 domain-containing protein</fullName>
    </submittedName>
</protein>
<feature type="transmembrane region" description="Helical" evidence="1">
    <location>
        <begin position="57"/>
        <end position="77"/>
    </location>
</feature>
<feature type="transmembrane region" description="Helical" evidence="1">
    <location>
        <begin position="137"/>
        <end position="155"/>
    </location>
</feature>
<gene>
    <name evidence="2" type="ORF">C7T94_05355</name>
</gene>
<feature type="transmembrane region" description="Helical" evidence="1">
    <location>
        <begin position="84"/>
        <end position="106"/>
    </location>
</feature>
<dbReference type="RefSeq" id="WP_107214255.1">
    <property type="nucleotide sequence ID" value="NZ_KZ686268.1"/>
</dbReference>
<evidence type="ECO:0000256" key="1">
    <source>
        <dbReference type="SAM" id="Phobius"/>
    </source>
</evidence>
<proteinExistence type="predicted"/>
<name>A0A2T3HP23_9SPHI</name>
<evidence type="ECO:0000313" key="2">
    <source>
        <dbReference type="EMBL" id="PST84157.1"/>
    </source>
</evidence>
<keyword evidence="1" id="KW-0472">Membrane</keyword>
<organism evidence="2 3">
    <name type="scientific">Pedobacter yulinensis</name>
    <dbReference type="NCBI Taxonomy" id="2126353"/>
    <lineage>
        <taxon>Bacteria</taxon>
        <taxon>Pseudomonadati</taxon>
        <taxon>Bacteroidota</taxon>
        <taxon>Sphingobacteriia</taxon>
        <taxon>Sphingobacteriales</taxon>
        <taxon>Sphingobacteriaceae</taxon>
        <taxon>Pedobacter</taxon>
    </lineage>
</organism>
<accession>A0A2T3HP23</accession>
<comment type="caution">
    <text evidence="2">The sequence shown here is derived from an EMBL/GenBank/DDBJ whole genome shotgun (WGS) entry which is preliminary data.</text>
</comment>
<keyword evidence="3" id="KW-1185">Reference proteome</keyword>
<dbReference type="OrthoDB" id="878027at2"/>
<reference evidence="2 3" key="1">
    <citation type="submission" date="2018-03" db="EMBL/GenBank/DDBJ databases">
        <authorList>
            <person name="Keele B.F."/>
        </authorList>
    </citation>
    <scope>NUCLEOTIDE SEQUENCE [LARGE SCALE GENOMIC DNA]</scope>
    <source>
        <strain evidence="2 3">YL28-9</strain>
    </source>
</reference>
<dbReference type="Proteomes" id="UP000240912">
    <property type="component" value="Unassembled WGS sequence"/>
</dbReference>
<dbReference type="AlphaFoldDB" id="A0A2T3HP23"/>